<dbReference type="Gene3D" id="2.102.10.10">
    <property type="entry name" value="Rieske [2Fe-2S] iron-sulphur domain"/>
    <property type="match status" value="1"/>
</dbReference>
<dbReference type="OrthoDB" id="426882at2759"/>
<dbReference type="InterPro" id="IPR036922">
    <property type="entry name" value="Rieske_2Fe-2S_sf"/>
</dbReference>
<dbReference type="GO" id="GO:0051537">
    <property type="term" value="F:2 iron, 2 sulfur cluster binding"/>
    <property type="evidence" value="ECO:0007669"/>
    <property type="project" value="UniProtKB-KW"/>
</dbReference>
<dbReference type="Pfam" id="PF00355">
    <property type="entry name" value="Rieske"/>
    <property type="match status" value="1"/>
</dbReference>
<dbReference type="SUPFAM" id="SSF50022">
    <property type="entry name" value="ISP domain"/>
    <property type="match status" value="1"/>
</dbReference>
<evidence type="ECO:0000256" key="3">
    <source>
        <dbReference type="ARBA" id="ARBA00022528"/>
    </source>
</evidence>
<dbReference type="PROSITE" id="PS51296">
    <property type="entry name" value="RIESKE"/>
    <property type="match status" value="1"/>
</dbReference>
<evidence type="ECO:0000256" key="4">
    <source>
        <dbReference type="ARBA" id="ARBA00022640"/>
    </source>
</evidence>
<evidence type="ECO:0000256" key="14">
    <source>
        <dbReference type="SAM" id="MobiDB-lite"/>
    </source>
</evidence>
<dbReference type="GO" id="GO:0010277">
    <property type="term" value="F:chlorophyllide a oxygenase activity"/>
    <property type="evidence" value="ECO:0007669"/>
    <property type="project" value="InterPro"/>
</dbReference>
<keyword evidence="17" id="KW-1185">Reference proteome</keyword>
<dbReference type="RefSeq" id="XP_007509784.1">
    <property type="nucleotide sequence ID" value="XM_007509722.1"/>
</dbReference>
<dbReference type="InterPro" id="IPR017941">
    <property type="entry name" value="Rieske_2Fe-2S"/>
</dbReference>
<dbReference type="STRING" id="41875.K8ELS0"/>
<evidence type="ECO:0000256" key="5">
    <source>
        <dbReference type="ARBA" id="ARBA00022692"/>
    </source>
</evidence>
<keyword evidence="5" id="KW-0812">Transmembrane</keyword>
<keyword evidence="12" id="KW-0411">Iron-sulfur</keyword>
<evidence type="ECO:0000256" key="7">
    <source>
        <dbReference type="ARBA" id="ARBA00022723"/>
    </source>
</evidence>
<evidence type="ECO:0000259" key="15">
    <source>
        <dbReference type="PROSITE" id="PS51296"/>
    </source>
</evidence>
<proteinExistence type="predicted"/>
<evidence type="ECO:0000256" key="1">
    <source>
        <dbReference type="ARBA" id="ARBA00004229"/>
    </source>
</evidence>
<evidence type="ECO:0000256" key="13">
    <source>
        <dbReference type="ARBA" id="ARBA00023136"/>
    </source>
</evidence>
<dbReference type="InterPro" id="IPR044043">
    <property type="entry name" value="VanA_C_cat"/>
</dbReference>
<comment type="subcellular location">
    <subcellularLocation>
        <location evidence="2">Membrane</location>
    </subcellularLocation>
    <subcellularLocation>
        <location evidence="1">Plastid</location>
        <location evidence="1">Chloroplast</location>
    </subcellularLocation>
</comment>
<keyword evidence="10" id="KW-0560">Oxidoreductase</keyword>
<keyword evidence="11" id="KW-0408">Iron</keyword>
<evidence type="ECO:0000256" key="9">
    <source>
        <dbReference type="ARBA" id="ARBA00022989"/>
    </source>
</evidence>
<evidence type="ECO:0000256" key="8">
    <source>
        <dbReference type="ARBA" id="ARBA00022946"/>
    </source>
</evidence>
<keyword evidence="4" id="KW-0934">Plastid</keyword>
<dbReference type="Gene3D" id="3.90.380.10">
    <property type="entry name" value="Naphthalene 1,2-dioxygenase Alpha Subunit, Chain A, domain 1"/>
    <property type="match status" value="1"/>
</dbReference>
<keyword evidence="6" id="KW-0001">2Fe-2S</keyword>
<name>K8ELS0_9CHLO</name>
<protein>
    <submittedName>
        <fullName evidence="16">Cell death suppressor protein Lls1-like</fullName>
    </submittedName>
</protein>
<dbReference type="Pfam" id="PF19112">
    <property type="entry name" value="VanA_C"/>
    <property type="match status" value="1"/>
</dbReference>
<reference evidence="16 17" key="1">
    <citation type="submission" date="2011-10" db="EMBL/GenBank/DDBJ databases">
        <authorList>
            <person name="Genoscope - CEA"/>
        </authorList>
    </citation>
    <scope>NUCLEOTIDE SEQUENCE [LARGE SCALE GENOMIC DNA]</scope>
    <source>
        <strain evidence="16 17">RCC 1105</strain>
    </source>
</reference>
<dbReference type="GO" id="GO:0009507">
    <property type="term" value="C:chloroplast"/>
    <property type="evidence" value="ECO:0007669"/>
    <property type="project" value="UniProtKB-SubCell"/>
</dbReference>
<evidence type="ECO:0000256" key="6">
    <source>
        <dbReference type="ARBA" id="ARBA00022714"/>
    </source>
</evidence>
<organism evidence="16 17">
    <name type="scientific">Bathycoccus prasinos</name>
    <dbReference type="NCBI Taxonomy" id="41875"/>
    <lineage>
        <taxon>Eukaryota</taxon>
        <taxon>Viridiplantae</taxon>
        <taxon>Chlorophyta</taxon>
        <taxon>Mamiellophyceae</taxon>
        <taxon>Mamiellales</taxon>
        <taxon>Bathycoccaceae</taxon>
        <taxon>Bathycoccus</taxon>
    </lineage>
</organism>
<dbReference type="AlphaFoldDB" id="K8ELS0"/>
<evidence type="ECO:0000256" key="12">
    <source>
        <dbReference type="ARBA" id="ARBA00023014"/>
    </source>
</evidence>
<dbReference type="eggNOG" id="ENOG502QQ8U">
    <property type="taxonomic scope" value="Eukaryota"/>
</dbReference>
<dbReference type="GO" id="GO:0046872">
    <property type="term" value="F:metal ion binding"/>
    <property type="evidence" value="ECO:0007669"/>
    <property type="project" value="UniProtKB-KW"/>
</dbReference>
<dbReference type="PANTHER" id="PTHR21266">
    <property type="entry name" value="IRON-SULFUR DOMAIN CONTAINING PROTEIN"/>
    <property type="match status" value="1"/>
</dbReference>
<sequence length="598" mass="66220">MSFASSIVASSSSHLLLKKKRVTRSGNATSPKKTTTAAKIKRNINSHQQHRGHISLSSSSSSNSSLVTMMKIKSKSIKSARNTKTRGAVLDVDESLPSLETKGTEPFDWHSQWYPIAFECDLEDDAPYAFTLLGTPLVFWKNKKSGASDDAPEYSCVADMCPHRLAPLSEGRINDKGEIECGYHGWTFEGKSGKCTSIPQLGSEGPAVDTALNSPRACATPYYTKVAQGVLWCYPTKIDGTKTVDDLPPLPLIPELDDPMCVYQDVFRDLPMDYSTLLENVMDVSHVPFTHHNSVGKRENATPVVLELTTEDKKVSRNGFTGEWKEGPRKGKYGTQYTEFQAPALMRHTLRTDQFTTLTVVYAVPIAPGKCRLIARFPFIFKAALPRKLFGLFPKWYTHTNQNAILEDDQIFLHKQERLIEISRTVKNEKYAKACYMPSSADVYVNAFRNWIVDVANGGPSWPEGMSTKLPPQEETREALLDRYHAHTKNCKSCAQALAKIVIFRKFLRVFSLVALAVTTAFVAACISSSTAWVSASASGLKPAYLCGVLSALAAILREKLGQLEKKMRVGPYPPPRRPPSMMEKALETAKLGGAFSM</sequence>
<dbReference type="GO" id="GO:0016020">
    <property type="term" value="C:membrane"/>
    <property type="evidence" value="ECO:0007669"/>
    <property type="project" value="UniProtKB-SubCell"/>
</dbReference>
<feature type="region of interest" description="Disordered" evidence="14">
    <location>
        <begin position="18"/>
        <end position="37"/>
    </location>
</feature>
<accession>K8ELS0</accession>
<dbReference type="Pfam" id="PF08417">
    <property type="entry name" value="PaO"/>
    <property type="match status" value="1"/>
</dbReference>
<dbReference type="Proteomes" id="UP000198341">
    <property type="component" value="Chromosome 12"/>
</dbReference>
<feature type="domain" description="Rieske" evidence="15">
    <location>
        <begin position="113"/>
        <end position="233"/>
    </location>
</feature>
<dbReference type="KEGG" id="bpg:Bathy12g03650"/>
<dbReference type="SUPFAM" id="SSF55961">
    <property type="entry name" value="Bet v1-like"/>
    <property type="match status" value="1"/>
</dbReference>
<dbReference type="PANTHER" id="PTHR21266:SF32">
    <property type="entry name" value="CHOLESTEROL 7-DESATURASE NVD"/>
    <property type="match status" value="1"/>
</dbReference>
<dbReference type="GeneID" id="19012496"/>
<evidence type="ECO:0000256" key="10">
    <source>
        <dbReference type="ARBA" id="ARBA00023002"/>
    </source>
</evidence>
<keyword evidence="7" id="KW-0479">Metal-binding</keyword>
<feature type="compositionally biased region" description="Low complexity" evidence="14">
    <location>
        <begin position="28"/>
        <end position="37"/>
    </location>
</feature>
<evidence type="ECO:0000313" key="17">
    <source>
        <dbReference type="Proteomes" id="UP000198341"/>
    </source>
</evidence>
<dbReference type="EMBL" id="FO082267">
    <property type="protein sequence ID" value="CCO18899.1"/>
    <property type="molecule type" value="Genomic_DNA"/>
</dbReference>
<keyword evidence="8" id="KW-0809">Transit peptide</keyword>
<keyword evidence="13" id="KW-0472">Membrane</keyword>
<dbReference type="InterPro" id="IPR013626">
    <property type="entry name" value="PaO"/>
</dbReference>
<keyword evidence="3" id="KW-0150">Chloroplast</keyword>
<evidence type="ECO:0000256" key="2">
    <source>
        <dbReference type="ARBA" id="ARBA00004370"/>
    </source>
</evidence>
<keyword evidence="9" id="KW-1133">Transmembrane helix</keyword>
<evidence type="ECO:0000313" key="16">
    <source>
        <dbReference type="EMBL" id="CCO18899.1"/>
    </source>
</evidence>
<evidence type="ECO:0000256" key="11">
    <source>
        <dbReference type="ARBA" id="ARBA00023004"/>
    </source>
</evidence>
<gene>
    <name evidence="16" type="ordered locus">Bathy12g03650</name>
</gene>
<dbReference type="InterPro" id="IPR050584">
    <property type="entry name" value="Cholesterol_7-desaturase"/>
</dbReference>